<keyword evidence="2" id="KW-0963">Cytoplasm</keyword>
<evidence type="ECO:0000313" key="7">
    <source>
        <dbReference type="Proteomes" id="UP000654670"/>
    </source>
</evidence>
<comment type="pathway">
    <text evidence="2">Amino-acid biosynthesis; L-proline biosynthesis; L-proline from L-glutamate 5-semialdehyde: step 1/1.</text>
</comment>
<keyword evidence="2 3" id="KW-0521">NADP</keyword>
<dbReference type="Gene3D" id="1.10.3730.10">
    <property type="entry name" value="ProC C-terminal domain-like"/>
    <property type="match status" value="1"/>
</dbReference>
<reference evidence="6" key="2">
    <citation type="submission" date="2020-09" db="EMBL/GenBank/DDBJ databases">
        <authorList>
            <person name="Sun Q."/>
            <person name="Ohkuma M."/>
        </authorList>
    </citation>
    <scope>NUCLEOTIDE SEQUENCE</scope>
    <source>
        <strain evidence="6">JCM 15325</strain>
    </source>
</reference>
<dbReference type="PROSITE" id="PS00521">
    <property type="entry name" value="P5CR"/>
    <property type="match status" value="1"/>
</dbReference>
<comment type="caution">
    <text evidence="6">The sequence shown here is derived from an EMBL/GenBank/DDBJ whole genome shotgun (WGS) entry which is preliminary data.</text>
</comment>
<dbReference type="SUPFAM" id="SSF48179">
    <property type="entry name" value="6-phosphogluconate dehydrogenase C-terminal domain-like"/>
    <property type="match status" value="1"/>
</dbReference>
<evidence type="ECO:0000256" key="1">
    <source>
        <dbReference type="ARBA" id="ARBA00005525"/>
    </source>
</evidence>
<dbReference type="EC" id="1.5.1.2" evidence="2"/>
<dbReference type="GO" id="GO:0055129">
    <property type="term" value="P:L-proline biosynthetic process"/>
    <property type="evidence" value="ECO:0007669"/>
    <property type="project" value="UniProtKB-UniRule"/>
</dbReference>
<dbReference type="GO" id="GO:0004735">
    <property type="term" value="F:pyrroline-5-carboxylate reductase activity"/>
    <property type="evidence" value="ECO:0007669"/>
    <property type="project" value="UniProtKB-UniRule"/>
</dbReference>
<dbReference type="PANTHER" id="PTHR11645">
    <property type="entry name" value="PYRROLINE-5-CARBOXYLATE REDUCTASE"/>
    <property type="match status" value="1"/>
</dbReference>
<dbReference type="InterPro" id="IPR028939">
    <property type="entry name" value="P5C_Rdtase_cat_N"/>
</dbReference>
<dbReference type="PIRSF" id="PIRSF000193">
    <property type="entry name" value="Pyrrol-5-carb_rd"/>
    <property type="match status" value="1"/>
</dbReference>
<keyword evidence="2" id="KW-0028">Amino-acid biosynthesis</keyword>
<dbReference type="Proteomes" id="UP000654670">
    <property type="component" value="Unassembled WGS sequence"/>
</dbReference>
<comment type="catalytic activity">
    <reaction evidence="2">
        <text>L-proline + NADP(+) = (S)-1-pyrroline-5-carboxylate + NADPH + 2 H(+)</text>
        <dbReference type="Rhea" id="RHEA:14109"/>
        <dbReference type="ChEBI" id="CHEBI:15378"/>
        <dbReference type="ChEBI" id="CHEBI:17388"/>
        <dbReference type="ChEBI" id="CHEBI:57783"/>
        <dbReference type="ChEBI" id="CHEBI:58349"/>
        <dbReference type="ChEBI" id="CHEBI:60039"/>
        <dbReference type="EC" id="1.5.1.2"/>
    </reaction>
</comment>
<comment type="function">
    <text evidence="2">Catalyzes the reduction of 1-pyrroline-5-carboxylate (PCA) to L-proline.</text>
</comment>
<dbReference type="Gene3D" id="3.40.50.720">
    <property type="entry name" value="NAD(P)-binding Rossmann-like Domain"/>
    <property type="match status" value="1"/>
</dbReference>
<evidence type="ECO:0000256" key="2">
    <source>
        <dbReference type="HAMAP-Rule" id="MF_01925"/>
    </source>
</evidence>
<gene>
    <name evidence="6" type="primary">comER</name>
    <name evidence="2" type="synonym">proC</name>
    <name evidence="6" type="ORF">GCM10007968_00570</name>
</gene>
<dbReference type="Pfam" id="PF03807">
    <property type="entry name" value="F420_oxidored"/>
    <property type="match status" value="1"/>
</dbReference>
<evidence type="ECO:0000313" key="6">
    <source>
        <dbReference type="EMBL" id="GGL40516.1"/>
    </source>
</evidence>
<dbReference type="AlphaFoldDB" id="A0A917VX54"/>
<keyword evidence="7" id="KW-1185">Reference proteome</keyword>
<dbReference type="InterPro" id="IPR029036">
    <property type="entry name" value="P5CR_dimer"/>
</dbReference>
<dbReference type="HAMAP" id="MF_01925">
    <property type="entry name" value="P5C_reductase"/>
    <property type="match status" value="1"/>
</dbReference>
<comment type="catalytic activity">
    <reaction evidence="2">
        <text>L-proline + NAD(+) = (S)-1-pyrroline-5-carboxylate + NADH + 2 H(+)</text>
        <dbReference type="Rhea" id="RHEA:14105"/>
        <dbReference type="ChEBI" id="CHEBI:15378"/>
        <dbReference type="ChEBI" id="CHEBI:17388"/>
        <dbReference type="ChEBI" id="CHEBI:57540"/>
        <dbReference type="ChEBI" id="CHEBI:57945"/>
        <dbReference type="ChEBI" id="CHEBI:60039"/>
        <dbReference type="EC" id="1.5.1.2"/>
    </reaction>
</comment>
<proteinExistence type="inferred from homology"/>
<dbReference type="RefSeq" id="WP_188800645.1">
    <property type="nucleotide sequence ID" value="NZ_BMOK01000001.1"/>
</dbReference>
<dbReference type="InterPro" id="IPR008927">
    <property type="entry name" value="6-PGluconate_DH-like_C_sf"/>
</dbReference>
<comment type="similarity">
    <text evidence="1 2">Belongs to the pyrroline-5-carboxylate reductase family.</text>
</comment>
<evidence type="ECO:0000259" key="4">
    <source>
        <dbReference type="Pfam" id="PF03807"/>
    </source>
</evidence>
<dbReference type="Pfam" id="PF14748">
    <property type="entry name" value="P5CR_dimer"/>
    <property type="match status" value="1"/>
</dbReference>
<comment type="subcellular location">
    <subcellularLocation>
        <location evidence="2">Cytoplasm</location>
    </subcellularLocation>
</comment>
<protein>
    <recommendedName>
        <fullName evidence="2">Pyrroline-5-carboxylate reductase</fullName>
        <shortName evidence="2">P5C reductase</shortName>
        <shortName evidence="2">P5CR</shortName>
        <ecNumber evidence="2">1.5.1.2</ecNumber>
    </recommendedName>
    <alternativeName>
        <fullName evidence="2">PCA reductase</fullName>
    </alternativeName>
</protein>
<name>A0A917VX54_9BACL</name>
<dbReference type="SUPFAM" id="SSF51735">
    <property type="entry name" value="NAD(P)-binding Rossmann-fold domains"/>
    <property type="match status" value="1"/>
</dbReference>
<dbReference type="InterPro" id="IPR000304">
    <property type="entry name" value="Pyrroline-COOH_reductase"/>
</dbReference>
<evidence type="ECO:0000256" key="3">
    <source>
        <dbReference type="PIRSR" id="PIRSR000193-1"/>
    </source>
</evidence>
<dbReference type="InterPro" id="IPR053790">
    <property type="entry name" value="P5CR-like_CS"/>
</dbReference>
<keyword evidence="2" id="KW-0560">Oxidoreductase</keyword>
<organism evidence="6 7">
    <name type="scientific">Sporolactobacillus putidus</name>
    <dbReference type="NCBI Taxonomy" id="492735"/>
    <lineage>
        <taxon>Bacteria</taxon>
        <taxon>Bacillati</taxon>
        <taxon>Bacillota</taxon>
        <taxon>Bacilli</taxon>
        <taxon>Bacillales</taxon>
        <taxon>Sporolactobacillaceae</taxon>
        <taxon>Sporolactobacillus</taxon>
    </lineage>
</organism>
<feature type="binding site" evidence="3">
    <location>
        <begin position="6"/>
        <end position="11"/>
    </location>
    <ligand>
        <name>NADP(+)</name>
        <dbReference type="ChEBI" id="CHEBI:58349"/>
    </ligand>
</feature>
<accession>A0A917VX54</accession>
<dbReference type="EMBL" id="BMOK01000001">
    <property type="protein sequence ID" value="GGL40516.1"/>
    <property type="molecule type" value="Genomic_DNA"/>
</dbReference>
<dbReference type="InterPro" id="IPR036291">
    <property type="entry name" value="NAD(P)-bd_dom_sf"/>
</dbReference>
<dbReference type="NCBIfam" id="NF005814">
    <property type="entry name" value="PRK07680.1"/>
    <property type="match status" value="1"/>
</dbReference>
<reference evidence="6" key="1">
    <citation type="journal article" date="2014" name="Int. J. Syst. Evol. Microbiol.">
        <title>Complete genome sequence of Corynebacterium casei LMG S-19264T (=DSM 44701T), isolated from a smear-ripened cheese.</title>
        <authorList>
            <consortium name="US DOE Joint Genome Institute (JGI-PGF)"/>
            <person name="Walter F."/>
            <person name="Albersmeier A."/>
            <person name="Kalinowski J."/>
            <person name="Ruckert C."/>
        </authorList>
    </citation>
    <scope>NUCLEOTIDE SEQUENCE</scope>
    <source>
        <strain evidence="6">JCM 15325</strain>
    </source>
</reference>
<dbReference type="PANTHER" id="PTHR11645:SF51">
    <property type="entry name" value="COME OPERON PROTEIN 4"/>
    <property type="match status" value="1"/>
</dbReference>
<feature type="domain" description="Pyrroline-5-carboxylate reductase catalytic N-terminal" evidence="4">
    <location>
        <begin position="2"/>
        <end position="97"/>
    </location>
</feature>
<dbReference type="GO" id="GO:0005737">
    <property type="term" value="C:cytoplasm"/>
    <property type="evidence" value="ECO:0007669"/>
    <property type="project" value="UniProtKB-SubCell"/>
</dbReference>
<evidence type="ECO:0000259" key="5">
    <source>
        <dbReference type="Pfam" id="PF14748"/>
    </source>
</evidence>
<keyword evidence="2" id="KW-0641">Proline biosynthesis</keyword>
<feature type="domain" description="Pyrroline-5-carboxylate reductase dimerisation" evidence="5">
    <location>
        <begin position="159"/>
        <end position="259"/>
    </location>
</feature>
<sequence length="275" mass="30261">MKIGVIGTGNMGSLIVDALIQSKSARPKNISVMNRTEKKALDLARKYRGLTVHHSAAEVIRRSALVFLCVKPLQFFPLLQSVRGVWRTDQLAVSITSPVAVEQLEKLILCPAARVVPSIVNQALAGSTLVTFGTSINEHMKNKLWHLLEHFSHPIEIAEENIRAASDLSSCGPAFLSFLLEKLVDGAVQSTGISQKQAMELTAEMVIGFGKLLERKTYTLDELRKKVTVKGGVTGVGLNVLNHECSTVFEHLFEETQKKFLEDHLAVDPFFNGTD</sequence>